<organism evidence="2">
    <name type="scientific">Melampsora larici-populina (strain 98AG31 / pathotype 3-4-7)</name>
    <name type="common">Poplar leaf rust fungus</name>
    <dbReference type="NCBI Taxonomy" id="747676"/>
    <lineage>
        <taxon>Eukaryota</taxon>
        <taxon>Fungi</taxon>
        <taxon>Dikarya</taxon>
        <taxon>Basidiomycota</taxon>
        <taxon>Pucciniomycotina</taxon>
        <taxon>Pucciniomycetes</taxon>
        <taxon>Pucciniales</taxon>
        <taxon>Melampsoraceae</taxon>
        <taxon>Melampsora</taxon>
    </lineage>
</organism>
<reference evidence="2" key="1">
    <citation type="journal article" date="2011" name="Proc. Natl. Acad. Sci. U.S.A.">
        <title>Obligate biotrophy features unraveled by the genomic analysis of rust fungi.</title>
        <authorList>
            <person name="Duplessis S."/>
            <person name="Cuomo C.A."/>
            <person name="Lin Y.-C."/>
            <person name="Aerts A."/>
            <person name="Tisserant E."/>
            <person name="Veneault-Fourrey C."/>
            <person name="Joly D.L."/>
            <person name="Hacquard S."/>
            <person name="Amselem J."/>
            <person name="Cantarel B.L."/>
            <person name="Chiu R."/>
            <person name="Coutinho P.M."/>
            <person name="Feau N."/>
            <person name="Field M."/>
            <person name="Frey P."/>
            <person name="Gelhaye E."/>
            <person name="Goldberg J."/>
            <person name="Grabherr M.G."/>
            <person name="Kodira C.D."/>
            <person name="Kohler A."/>
            <person name="Kuees U."/>
            <person name="Lindquist E.A."/>
            <person name="Lucas S.M."/>
            <person name="Mago R."/>
            <person name="Mauceli E."/>
            <person name="Morin E."/>
            <person name="Murat C."/>
            <person name="Pangilinan J.L."/>
            <person name="Park R."/>
            <person name="Pearson M."/>
            <person name="Quesneville H."/>
            <person name="Rouhier N."/>
            <person name="Sakthikumar S."/>
            <person name="Salamov A.A."/>
            <person name="Schmutz J."/>
            <person name="Selles B."/>
            <person name="Shapiro H."/>
            <person name="Tanguay P."/>
            <person name="Tuskan G.A."/>
            <person name="Henrissat B."/>
            <person name="Van de Peer Y."/>
            <person name="Rouze P."/>
            <person name="Ellis J.G."/>
            <person name="Dodds P.N."/>
            <person name="Schein J.E."/>
            <person name="Zhong S."/>
            <person name="Hamelin R.C."/>
            <person name="Grigoriev I.V."/>
            <person name="Szabo L.J."/>
            <person name="Martin F."/>
        </authorList>
    </citation>
    <scope>NUCLEOTIDE SEQUENCE [LARGE SCALE GENOMIC DNA]</scope>
    <source>
        <strain evidence="2">98AG31 / pathotype 3-4-7</strain>
    </source>
</reference>
<gene>
    <name evidence="1" type="ORF">MELLADRAFT_68403</name>
</gene>
<protein>
    <submittedName>
        <fullName evidence="1">Uncharacterized protein</fullName>
    </submittedName>
</protein>
<dbReference type="Proteomes" id="UP000001072">
    <property type="component" value="Unassembled WGS sequence"/>
</dbReference>
<dbReference type="RefSeq" id="XP_007416988.1">
    <property type="nucleotide sequence ID" value="XM_007416926.1"/>
</dbReference>
<dbReference type="OrthoDB" id="10480667at2759"/>
<dbReference type="GeneID" id="18931030"/>
<dbReference type="HOGENOM" id="CLU_128860_0_0_1"/>
<dbReference type="KEGG" id="mlr:MELLADRAFT_68403"/>
<name>F4S6P1_MELLP</name>
<evidence type="ECO:0000313" key="1">
    <source>
        <dbReference type="EMBL" id="EGF99723.1"/>
    </source>
</evidence>
<dbReference type="VEuPathDB" id="FungiDB:MELLADRAFT_68403"/>
<evidence type="ECO:0000313" key="2">
    <source>
        <dbReference type="Proteomes" id="UP000001072"/>
    </source>
</evidence>
<proteinExistence type="predicted"/>
<dbReference type="InParanoid" id="F4S6P1"/>
<sequence length="148" mass="16301">MCLLTGIHDPKTGEAVEQAVPTIRSLMQRLSVRCATVGTNCHVDAVWAATDLPTRAQIAYLRREAARIVLKGGKGSESIWACVDKQLSTLRLRNDELYTVAYFDGNTYFQDLKEKKVNLDLPLEEAILARVAHNAAHPQGAPNPSNMV</sequence>
<dbReference type="EMBL" id="GL883155">
    <property type="protein sequence ID" value="EGF99723.1"/>
    <property type="molecule type" value="Genomic_DNA"/>
</dbReference>
<keyword evidence="2" id="KW-1185">Reference proteome</keyword>
<accession>F4S6P1</accession>
<dbReference type="AlphaFoldDB" id="F4S6P1"/>